<dbReference type="InterPro" id="IPR044156">
    <property type="entry name" value="Galectin-like"/>
</dbReference>
<dbReference type="InterPro" id="IPR001079">
    <property type="entry name" value="Galectin_CRD"/>
</dbReference>
<evidence type="ECO:0000256" key="1">
    <source>
        <dbReference type="ARBA" id="ARBA00022734"/>
    </source>
</evidence>
<keyword evidence="1 2" id="KW-0430">Lectin</keyword>
<accession>A0A1L8DQD9</accession>
<evidence type="ECO:0000313" key="4">
    <source>
        <dbReference type="EMBL" id="JAV08550.1"/>
    </source>
</evidence>
<dbReference type="CDD" id="cd00070">
    <property type="entry name" value="GLECT"/>
    <property type="match status" value="2"/>
</dbReference>
<feature type="domain" description="Galectin" evidence="3">
    <location>
        <begin position="5"/>
        <end position="144"/>
    </location>
</feature>
<dbReference type="GO" id="GO:0030246">
    <property type="term" value="F:carbohydrate binding"/>
    <property type="evidence" value="ECO:0007669"/>
    <property type="project" value="UniProtKB-UniRule"/>
</dbReference>
<dbReference type="PROSITE" id="PS51304">
    <property type="entry name" value="GALECTIN"/>
    <property type="match status" value="2"/>
</dbReference>
<feature type="domain" description="Galectin" evidence="3">
    <location>
        <begin position="163"/>
        <end position="299"/>
    </location>
</feature>
<dbReference type="SMART" id="SM00908">
    <property type="entry name" value="Gal-bind_lectin"/>
    <property type="match status" value="2"/>
</dbReference>
<name>A0A1L8DQD9_9DIPT</name>
<dbReference type="SMART" id="SM00276">
    <property type="entry name" value="GLECT"/>
    <property type="match status" value="2"/>
</dbReference>
<reference evidence="4" key="1">
    <citation type="submission" date="2016-12" db="EMBL/GenBank/DDBJ databases">
        <title>An insight into the sialome and mialome of the sand fly, Nyssomyia neivai.</title>
        <authorList>
            <person name="Sebastian V."/>
            <person name="Goulart T.M."/>
            <person name="Oliveira W."/>
            <person name="Calvo E."/>
            <person name="Oliveira L.F."/>
            <person name="Pinto M.C."/>
            <person name="Rosselino A.M."/>
            <person name="Ribeiro J.M."/>
        </authorList>
    </citation>
    <scope>NUCLEOTIDE SEQUENCE</scope>
</reference>
<dbReference type="AlphaFoldDB" id="A0A1L8DQD9"/>
<organism evidence="4">
    <name type="scientific">Nyssomyia neivai</name>
    <dbReference type="NCBI Taxonomy" id="330878"/>
    <lineage>
        <taxon>Eukaryota</taxon>
        <taxon>Metazoa</taxon>
        <taxon>Ecdysozoa</taxon>
        <taxon>Arthropoda</taxon>
        <taxon>Hexapoda</taxon>
        <taxon>Insecta</taxon>
        <taxon>Pterygota</taxon>
        <taxon>Neoptera</taxon>
        <taxon>Endopterygota</taxon>
        <taxon>Diptera</taxon>
        <taxon>Nematocera</taxon>
        <taxon>Psychodoidea</taxon>
        <taxon>Psychodidae</taxon>
        <taxon>Nyssomyia</taxon>
    </lineage>
</organism>
<sequence>MLTHYSGNIFCTVETGHIFVIGGKTLDGASRVDINLTSGKNEEASVPLTLSVRFHENVIVRNTSHEDGSWGVEEREDNLDSYTVPNPLIAGENFKIYILVGDTKFHIAINGRPYCTYLFRTTIEDIRAITVNHDIQEVNQVDHRQAYPSPYPPVQFDEACLAFTNDVPKPFSAGHVVVVTGIPYGNPRGLFIMRFTEGESKKQGLHFNPRFDPQIVVRNSTNDNLSFATEERDGDFPFVIDQQFKLAIAFTMDDFRFAVNGNYFGKFTYRSTNVLDHLNGFKISVGNGLQLEITGVDHMNMGIPNCDGFEAYSHPDVLIL</sequence>
<evidence type="ECO:0000256" key="2">
    <source>
        <dbReference type="RuleBase" id="RU102079"/>
    </source>
</evidence>
<dbReference type="Gene3D" id="2.60.120.200">
    <property type="match status" value="2"/>
</dbReference>
<protein>
    <recommendedName>
        <fullName evidence="2">Galectin</fullName>
    </recommendedName>
</protein>
<dbReference type="InterPro" id="IPR013320">
    <property type="entry name" value="ConA-like_dom_sf"/>
</dbReference>
<proteinExistence type="predicted"/>
<dbReference type="PANTHER" id="PTHR11346">
    <property type="entry name" value="GALECTIN"/>
    <property type="match status" value="1"/>
</dbReference>
<dbReference type="PANTHER" id="PTHR11346:SF147">
    <property type="entry name" value="GALECTIN"/>
    <property type="match status" value="1"/>
</dbReference>
<dbReference type="SUPFAM" id="SSF49899">
    <property type="entry name" value="Concanavalin A-like lectins/glucanases"/>
    <property type="match status" value="2"/>
</dbReference>
<evidence type="ECO:0000259" key="3">
    <source>
        <dbReference type="PROSITE" id="PS51304"/>
    </source>
</evidence>
<dbReference type="Pfam" id="PF00337">
    <property type="entry name" value="Gal-bind_lectin"/>
    <property type="match status" value="2"/>
</dbReference>
<dbReference type="EMBL" id="GFDF01005534">
    <property type="protein sequence ID" value="JAV08550.1"/>
    <property type="molecule type" value="Transcribed_RNA"/>
</dbReference>